<organism evidence="1 2">
    <name type="scientific">Sphingomonas endophytica</name>
    <dbReference type="NCBI Taxonomy" id="869719"/>
    <lineage>
        <taxon>Bacteria</taxon>
        <taxon>Pseudomonadati</taxon>
        <taxon>Pseudomonadota</taxon>
        <taxon>Alphaproteobacteria</taxon>
        <taxon>Sphingomonadales</taxon>
        <taxon>Sphingomonadaceae</taxon>
        <taxon>Sphingomonas</taxon>
    </lineage>
</organism>
<evidence type="ECO:0000313" key="2">
    <source>
        <dbReference type="Proteomes" id="UP000560131"/>
    </source>
</evidence>
<dbReference type="RefSeq" id="WP_184040379.1">
    <property type="nucleotide sequence ID" value="NZ_BAABAR010000006.1"/>
</dbReference>
<keyword evidence="2" id="KW-1185">Reference proteome</keyword>
<gene>
    <name evidence="1" type="ORF">FHS97_003263</name>
</gene>
<evidence type="ECO:0000313" key="1">
    <source>
        <dbReference type="EMBL" id="MBB5727308.1"/>
    </source>
</evidence>
<sequence>MSRPDAAAAAALDAAVVRPVFLCFLDILGDPLRACTAGRSLRLSGTGDLDLDDLTFDGLDPTVVEIGPVRAKDGGSDAVSARLSGIVALDAPLLNLVGDPATWQGRTARLWRMIRDADGVQHGAIQHYFTGWMTALAITGDPANGQTITLTIEAYLAAYSQASNRSYMDQALFDPDDLSSRAALAIANGNSGSPLTGNTSVNFDSDAMNAAAGRAAF</sequence>
<comment type="caution">
    <text evidence="1">The sequence shown here is derived from an EMBL/GenBank/DDBJ whole genome shotgun (WGS) entry which is preliminary data.</text>
</comment>
<dbReference type="Proteomes" id="UP000560131">
    <property type="component" value="Unassembled WGS sequence"/>
</dbReference>
<name>A0ABR6N934_9SPHN</name>
<accession>A0ABR6N934</accession>
<reference evidence="1 2" key="1">
    <citation type="submission" date="2020-08" db="EMBL/GenBank/DDBJ databases">
        <title>Genomic Encyclopedia of Type Strains, Phase IV (KMG-IV): sequencing the most valuable type-strain genomes for metagenomic binning, comparative biology and taxonomic classification.</title>
        <authorList>
            <person name="Goeker M."/>
        </authorList>
    </citation>
    <scope>NUCLEOTIDE SEQUENCE [LARGE SCALE GENOMIC DNA]</scope>
    <source>
        <strain evidence="1 2">DSM 101535</strain>
    </source>
</reference>
<protein>
    <submittedName>
        <fullName evidence="1">Uncharacterized protein</fullName>
    </submittedName>
</protein>
<dbReference type="EMBL" id="JACIJN010000013">
    <property type="protein sequence ID" value="MBB5727308.1"/>
    <property type="molecule type" value="Genomic_DNA"/>
</dbReference>
<proteinExistence type="predicted"/>